<dbReference type="CDD" id="cd03224">
    <property type="entry name" value="ABC_TM1139_LivF_branched"/>
    <property type="match status" value="1"/>
</dbReference>
<dbReference type="InterPro" id="IPR003439">
    <property type="entry name" value="ABC_transporter-like_ATP-bd"/>
</dbReference>
<reference evidence="7 8" key="1">
    <citation type="submission" date="2021-11" db="EMBL/GenBank/DDBJ databases">
        <title>Whole genome of Geoglobus acetivorans.</title>
        <authorList>
            <person name="Liu D."/>
        </authorList>
    </citation>
    <scope>NUCLEOTIDE SEQUENCE [LARGE SCALE GENOMIC DNA]</scope>
    <source>
        <strain evidence="7 8">SBH6</strain>
    </source>
</reference>
<name>A0ABZ3H4S8_GEOAI</name>
<evidence type="ECO:0000259" key="6">
    <source>
        <dbReference type="PROSITE" id="PS50893"/>
    </source>
</evidence>
<dbReference type="InterPro" id="IPR027417">
    <property type="entry name" value="P-loop_NTPase"/>
</dbReference>
<dbReference type="Pfam" id="PF00005">
    <property type="entry name" value="ABC_tran"/>
    <property type="match status" value="1"/>
</dbReference>
<evidence type="ECO:0000256" key="2">
    <source>
        <dbReference type="ARBA" id="ARBA00022448"/>
    </source>
</evidence>
<dbReference type="InterPro" id="IPR003593">
    <property type="entry name" value="AAA+_ATPase"/>
</dbReference>
<dbReference type="RefSeq" id="WP_193807161.1">
    <property type="nucleotide sequence ID" value="NZ_CP087714.1"/>
</dbReference>
<keyword evidence="2" id="KW-0813">Transport</keyword>
<dbReference type="PANTHER" id="PTHR43820:SF4">
    <property type="entry name" value="HIGH-AFFINITY BRANCHED-CHAIN AMINO ACID TRANSPORT ATP-BINDING PROTEIN LIVF"/>
    <property type="match status" value="1"/>
</dbReference>
<dbReference type="PANTHER" id="PTHR43820">
    <property type="entry name" value="HIGH-AFFINITY BRANCHED-CHAIN AMINO ACID TRANSPORT ATP-BINDING PROTEIN LIVF"/>
    <property type="match status" value="1"/>
</dbReference>
<sequence>MRLLEVRNLNSFYGKAHVLHDVSLHVDKGETLAVLGPNGAGKTTLLNSICGMVRTEGEILFKDREISSLKPYRRIRLGMGVCPEGRKLFPDMTVEDNLLLGAGNGNAKEQLEFVYDLFPRIKELKNNVVKNMSGGEQQMVAIGRALMSNPELLLLDEPSMGLAPIILGKIMEALKRIREETEISILLVEQNVHLALQLADRVSVLVKGEIVSEGKAEEMVDLEKHYFEL</sequence>
<gene>
    <name evidence="7" type="ORF">LPQ35_10265</name>
</gene>
<keyword evidence="4 7" id="KW-0067">ATP-binding</keyword>
<evidence type="ECO:0000313" key="7">
    <source>
        <dbReference type="EMBL" id="XAT63626.1"/>
    </source>
</evidence>
<evidence type="ECO:0000256" key="4">
    <source>
        <dbReference type="ARBA" id="ARBA00022840"/>
    </source>
</evidence>
<protein>
    <submittedName>
        <fullName evidence="7">ABC transporter ATP-binding protein</fullName>
    </submittedName>
</protein>
<evidence type="ECO:0000256" key="1">
    <source>
        <dbReference type="ARBA" id="ARBA00005417"/>
    </source>
</evidence>
<dbReference type="PROSITE" id="PS50893">
    <property type="entry name" value="ABC_TRANSPORTER_2"/>
    <property type="match status" value="1"/>
</dbReference>
<dbReference type="PROSITE" id="PS00211">
    <property type="entry name" value="ABC_TRANSPORTER_1"/>
    <property type="match status" value="1"/>
</dbReference>
<dbReference type="SUPFAM" id="SSF52540">
    <property type="entry name" value="P-loop containing nucleoside triphosphate hydrolases"/>
    <property type="match status" value="1"/>
</dbReference>
<dbReference type="GeneID" id="90450082"/>
<keyword evidence="8" id="KW-1185">Reference proteome</keyword>
<evidence type="ECO:0000256" key="3">
    <source>
        <dbReference type="ARBA" id="ARBA00022741"/>
    </source>
</evidence>
<evidence type="ECO:0000313" key="8">
    <source>
        <dbReference type="Proteomes" id="UP001492541"/>
    </source>
</evidence>
<comment type="similarity">
    <text evidence="1">Belongs to the ABC transporter superfamily.</text>
</comment>
<organism evidence="7 8">
    <name type="scientific">Geoglobus acetivorans</name>
    <dbReference type="NCBI Taxonomy" id="565033"/>
    <lineage>
        <taxon>Archaea</taxon>
        <taxon>Methanobacteriati</taxon>
        <taxon>Methanobacteriota</taxon>
        <taxon>Archaeoglobi</taxon>
        <taxon>Archaeoglobales</taxon>
        <taxon>Archaeoglobaceae</taxon>
        <taxon>Geoglobus</taxon>
    </lineage>
</organism>
<dbReference type="SMART" id="SM00382">
    <property type="entry name" value="AAA"/>
    <property type="match status" value="1"/>
</dbReference>
<dbReference type="EMBL" id="CP087714">
    <property type="protein sequence ID" value="XAT63626.1"/>
    <property type="molecule type" value="Genomic_DNA"/>
</dbReference>
<proteinExistence type="inferred from homology"/>
<dbReference type="Gene3D" id="3.40.50.300">
    <property type="entry name" value="P-loop containing nucleotide triphosphate hydrolases"/>
    <property type="match status" value="1"/>
</dbReference>
<dbReference type="Proteomes" id="UP001492541">
    <property type="component" value="Chromosome"/>
</dbReference>
<dbReference type="GO" id="GO:0005524">
    <property type="term" value="F:ATP binding"/>
    <property type="evidence" value="ECO:0007669"/>
    <property type="project" value="UniProtKB-KW"/>
</dbReference>
<dbReference type="InterPro" id="IPR017871">
    <property type="entry name" value="ABC_transporter-like_CS"/>
</dbReference>
<accession>A0ABZ3H4S8</accession>
<evidence type="ECO:0000256" key="5">
    <source>
        <dbReference type="ARBA" id="ARBA00022970"/>
    </source>
</evidence>
<feature type="domain" description="ABC transporter" evidence="6">
    <location>
        <begin position="4"/>
        <end position="229"/>
    </location>
</feature>
<dbReference type="InterPro" id="IPR052156">
    <property type="entry name" value="BCAA_Transport_ATP-bd_LivF"/>
</dbReference>
<keyword evidence="3" id="KW-0547">Nucleotide-binding</keyword>
<keyword evidence="5" id="KW-0029">Amino-acid transport</keyword>